<dbReference type="GO" id="GO:0004364">
    <property type="term" value="F:glutathione transferase activity"/>
    <property type="evidence" value="ECO:0007669"/>
    <property type="project" value="UniProtKB-EC"/>
</dbReference>
<dbReference type="AlphaFoldDB" id="A0A0B8NBR6"/>
<dbReference type="KEGG" id="nsr:NS506_05893"/>
<reference evidence="2 3" key="2">
    <citation type="journal article" date="2016" name="Genome Announc.">
        <title>Draft Genome Sequence of Erythromycin- and Oxytetracycline-Sensitive Nocardia seriolae Strain U-1 (NBRC 110359).</title>
        <authorList>
            <person name="Imajoh M."/>
            <person name="Sukeda M."/>
            <person name="Shimizu M."/>
            <person name="Yamane J."/>
            <person name="Ohnishi K."/>
            <person name="Oshima S."/>
        </authorList>
    </citation>
    <scope>NUCLEOTIDE SEQUENCE [LARGE SCALE GENOMIC DNA]</scope>
    <source>
        <strain evidence="2 3">U-1</strain>
    </source>
</reference>
<sequence length="124" mass="13560">MGTDQDTTPPTLLHICSRAEWENARAAGEYRTPDLPETGFIHLSAPYQAHLPANRIFAGRTDLVLLHLDPARLGAPVKWEPGVPTDPQSMRFPHLYGPLPLAAVLEVTDFRPGPDGTFAPLEAN</sequence>
<evidence type="ECO:0000313" key="3">
    <source>
        <dbReference type="Proteomes" id="UP000037179"/>
    </source>
</evidence>
<name>A0A0B8NBR6_9NOCA</name>
<dbReference type="Proteomes" id="UP000037179">
    <property type="component" value="Unassembled WGS sequence"/>
</dbReference>
<dbReference type="OrthoDB" id="5638018at2"/>
<keyword evidence="3" id="KW-1185">Reference proteome</keyword>
<dbReference type="PANTHER" id="PTHR34129:SF1">
    <property type="entry name" value="DUF952 DOMAIN-CONTAINING PROTEIN"/>
    <property type="match status" value="1"/>
</dbReference>
<dbReference type="EMBL" id="BBYQ01000049">
    <property type="protein sequence ID" value="GAP29093.1"/>
    <property type="molecule type" value="Genomic_DNA"/>
</dbReference>
<dbReference type="InterPro" id="IPR009297">
    <property type="entry name" value="DUF952"/>
</dbReference>
<keyword evidence="1" id="KW-0808">Transferase</keyword>
<dbReference type="Pfam" id="PF06108">
    <property type="entry name" value="DUF952"/>
    <property type="match status" value="1"/>
</dbReference>
<proteinExistence type="predicted"/>
<dbReference type="Proteomes" id="UP000180166">
    <property type="component" value="Chromosome"/>
</dbReference>
<dbReference type="Gene3D" id="3.20.170.20">
    <property type="entry name" value="Protein of unknown function DUF952"/>
    <property type="match status" value="1"/>
</dbReference>
<gene>
    <name evidence="1" type="ORF">NS506_05893</name>
    <name evidence="2" type="ORF">NSK11_contig00049-0011</name>
</gene>
<accession>A0A0B8NBR6</accession>
<dbReference type="EC" id="2.5.1.18" evidence="1"/>
<dbReference type="EMBL" id="CP017839">
    <property type="protein sequence ID" value="APA99929.1"/>
    <property type="molecule type" value="Genomic_DNA"/>
</dbReference>
<evidence type="ECO:0000313" key="2">
    <source>
        <dbReference type="EMBL" id="GAP29093.1"/>
    </source>
</evidence>
<dbReference type="GeneID" id="93376394"/>
<reference evidence="1 4" key="3">
    <citation type="submission" date="2016-10" db="EMBL/GenBank/DDBJ databases">
        <title>Genome sequence of Nocardia seriolae strain EM150506, isolated from Anguila japonica.</title>
        <authorList>
            <person name="Han H.-J."/>
        </authorList>
    </citation>
    <scope>NUCLEOTIDE SEQUENCE [LARGE SCALE GENOMIC DNA]</scope>
    <source>
        <strain evidence="1 4">EM150506</strain>
    </source>
</reference>
<evidence type="ECO:0000313" key="4">
    <source>
        <dbReference type="Proteomes" id="UP000180166"/>
    </source>
</evidence>
<evidence type="ECO:0000313" key="1">
    <source>
        <dbReference type="EMBL" id="APA99929.1"/>
    </source>
</evidence>
<dbReference type="RefSeq" id="WP_033087942.1">
    <property type="nucleotide sequence ID" value="NZ_AP017900.1"/>
</dbReference>
<protein>
    <submittedName>
        <fullName evidence="2">Glutathione S-transferase</fullName>
    </submittedName>
    <submittedName>
        <fullName evidence="1">Glutathione transferase</fullName>
        <ecNumber evidence="1">2.5.1.18</ecNumber>
    </submittedName>
</protein>
<dbReference type="PANTHER" id="PTHR34129">
    <property type="entry name" value="BLR1139 PROTEIN"/>
    <property type="match status" value="1"/>
</dbReference>
<dbReference type="SUPFAM" id="SSF56399">
    <property type="entry name" value="ADP-ribosylation"/>
    <property type="match status" value="1"/>
</dbReference>
<reference evidence="3" key="1">
    <citation type="submission" date="2015-07" db="EMBL/GenBank/DDBJ databases">
        <title>Nocardia seriolae U-1 whole genome shotgun sequence.</title>
        <authorList>
            <person name="Imajoh M."/>
            <person name="Fukumoto Y."/>
            <person name="Sukeda M."/>
            <person name="Yamane J."/>
            <person name="Yamasaki K."/>
            <person name="Shimizu M."/>
            <person name="Ohnishi K."/>
            <person name="Oshima S."/>
        </authorList>
    </citation>
    <scope>NUCLEOTIDE SEQUENCE [LARGE SCALE GENOMIC DNA]</scope>
    <source>
        <strain evidence="3">U-1</strain>
    </source>
</reference>
<organism evidence="1 4">
    <name type="scientific">Nocardia seriolae</name>
    <dbReference type="NCBI Taxonomy" id="37332"/>
    <lineage>
        <taxon>Bacteria</taxon>
        <taxon>Bacillati</taxon>
        <taxon>Actinomycetota</taxon>
        <taxon>Actinomycetes</taxon>
        <taxon>Mycobacteriales</taxon>
        <taxon>Nocardiaceae</taxon>
        <taxon>Nocardia</taxon>
    </lineage>
</organism>